<dbReference type="EMBL" id="AVOT02002591">
    <property type="protein sequence ID" value="MBW0470896.1"/>
    <property type="molecule type" value="Genomic_DNA"/>
</dbReference>
<evidence type="ECO:0000313" key="2">
    <source>
        <dbReference type="Proteomes" id="UP000765509"/>
    </source>
</evidence>
<dbReference type="OrthoDB" id="2507162at2759"/>
<keyword evidence="2" id="KW-1185">Reference proteome</keyword>
<dbReference type="AlphaFoldDB" id="A0A9Q3BRD2"/>
<sequence>MIENEAVPSAPDPAQLVIFSQRFSNSKQVESAIAGDVPLLVPLDRVKTLCGLKGKREKVGKYFLKLSDFQIRYVQVLLSKLGIFKWAPNFDEQPDSIYNEACWRWCLHVYEHQQRLF</sequence>
<accession>A0A9Q3BRD2</accession>
<proteinExistence type="predicted"/>
<organism evidence="1 2">
    <name type="scientific">Austropuccinia psidii MF-1</name>
    <dbReference type="NCBI Taxonomy" id="1389203"/>
    <lineage>
        <taxon>Eukaryota</taxon>
        <taxon>Fungi</taxon>
        <taxon>Dikarya</taxon>
        <taxon>Basidiomycota</taxon>
        <taxon>Pucciniomycotina</taxon>
        <taxon>Pucciniomycetes</taxon>
        <taxon>Pucciniales</taxon>
        <taxon>Sphaerophragmiaceae</taxon>
        <taxon>Austropuccinia</taxon>
    </lineage>
</organism>
<protein>
    <submittedName>
        <fullName evidence="1">Uncharacterized protein</fullName>
    </submittedName>
</protein>
<name>A0A9Q3BRD2_9BASI</name>
<gene>
    <name evidence="1" type="ORF">O181_010611</name>
</gene>
<dbReference type="Proteomes" id="UP000765509">
    <property type="component" value="Unassembled WGS sequence"/>
</dbReference>
<reference evidence="1" key="1">
    <citation type="submission" date="2021-03" db="EMBL/GenBank/DDBJ databases">
        <title>Draft genome sequence of rust myrtle Austropuccinia psidii MF-1, a brazilian biotype.</title>
        <authorList>
            <person name="Quecine M.C."/>
            <person name="Pachon D.M.R."/>
            <person name="Bonatelli M.L."/>
            <person name="Correr F.H."/>
            <person name="Franceschini L.M."/>
            <person name="Leite T.F."/>
            <person name="Margarido G.R.A."/>
            <person name="Almeida C.A."/>
            <person name="Ferrarezi J.A."/>
            <person name="Labate C.A."/>
        </authorList>
    </citation>
    <scope>NUCLEOTIDE SEQUENCE</scope>
    <source>
        <strain evidence="1">MF-1</strain>
    </source>
</reference>
<evidence type="ECO:0000313" key="1">
    <source>
        <dbReference type="EMBL" id="MBW0470896.1"/>
    </source>
</evidence>
<comment type="caution">
    <text evidence="1">The sequence shown here is derived from an EMBL/GenBank/DDBJ whole genome shotgun (WGS) entry which is preliminary data.</text>
</comment>